<dbReference type="Proteomes" id="UP001336020">
    <property type="component" value="Unassembled WGS sequence"/>
</dbReference>
<dbReference type="InterPro" id="IPR036291">
    <property type="entry name" value="NAD(P)-bd_dom_sf"/>
</dbReference>
<proteinExistence type="predicted"/>
<name>A0ABU7LL07_9NOCA</name>
<dbReference type="PANTHER" id="PTHR15020:SF50">
    <property type="entry name" value="UPF0659 PROTEIN YMR090W"/>
    <property type="match status" value="1"/>
</dbReference>
<dbReference type="RefSeq" id="WP_330137289.1">
    <property type="nucleotide sequence ID" value="NZ_JAUTXY010000032.1"/>
</dbReference>
<protein>
    <submittedName>
        <fullName evidence="2">SDR family oxidoreductase</fullName>
    </submittedName>
</protein>
<evidence type="ECO:0000259" key="1">
    <source>
        <dbReference type="Pfam" id="PF13460"/>
    </source>
</evidence>
<keyword evidence="3" id="KW-1185">Reference proteome</keyword>
<dbReference type="PANTHER" id="PTHR15020">
    <property type="entry name" value="FLAVIN REDUCTASE-RELATED"/>
    <property type="match status" value="1"/>
</dbReference>
<comment type="caution">
    <text evidence="2">The sequence shown here is derived from an EMBL/GenBank/DDBJ whole genome shotgun (WGS) entry which is preliminary data.</text>
</comment>
<evidence type="ECO:0000313" key="3">
    <source>
        <dbReference type="Proteomes" id="UP001336020"/>
    </source>
</evidence>
<reference evidence="2 3" key="1">
    <citation type="submission" date="2023-07" db="EMBL/GenBank/DDBJ databases">
        <authorList>
            <person name="Girao M."/>
            <person name="Carvalho M.F."/>
        </authorList>
    </citation>
    <scope>NUCLEOTIDE SEQUENCE [LARGE SCALE GENOMIC DNA]</scope>
    <source>
        <strain evidence="2 3">YIM65754</strain>
    </source>
</reference>
<organism evidence="2 3">
    <name type="scientific">Rhodococcus artemisiae</name>
    <dbReference type="NCBI Taxonomy" id="714159"/>
    <lineage>
        <taxon>Bacteria</taxon>
        <taxon>Bacillati</taxon>
        <taxon>Actinomycetota</taxon>
        <taxon>Actinomycetes</taxon>
        <taxon>Mycobacteriales</taxon>
        <taxon>Nocardiaceae</taxon>
        <taxon>Rhodococcus</taxon>
    </lineage>
</organism>
<gene>
    <name evidence="2" type="ORF">Q7514_32470</name>
</gene>
<dbReference type="InterPro" id="IPR016040">
    <property type="entry name" value="NAD(P)-bd_dom"/>
</dbReference>
<dbReference type="EMBL" id="JAUTXY010000032">
    <property type="protein sequence ID" value="MEE2062251.1"/>
    <property type="molecule type" value="Genomic_DNA"/>
</dbReference>
<dbReference type="SUPFAM" id="SSF51735">
    <property type="entry name" value="NAD(P)-binding Rossmann-fold domains"/>
    <property type="match status" value="1"/>
</dbReference>
<sequence length="216" mass="23209">MKVLVVGATGGSGRAAVTALLDRGHDVTVMVRTPDAQHTFGNRIPGVIGDATRLDDVDRAVRGQDAVIVTLGITENPVRVRLRGPARTALDVRSTGTRNIIDAMQRHGVRRLIVQTTYGVGDTDGRLPLRYKLMFSLLLGPQVADTVIQDRFVHESGLDWTLVQPVNLTDSTDGGDAFTSTSGELAGWQVARSKVGRVLASAVDDEENVRRTVSVS</sequence>
<evidence type="ECO:0000313" key="2">
    <source>
        <dbReference type="EMBL" id="MEE2062251.1"/>
    </source>
</evidence>
<feature type="domain" description="NAD(P)-binding" evidence="1">
    <location>
        <begin position="7"/>
        <end position="205"/>
    </location>
</feature>
<dbReference type="Gene3D" id="3.40.50.720">
    <property type="entry name" value="NAD(P)-binding Rossmann-like Domain"/>
    <property type="match status" value="1"/>
</dbReference>
<dbReference type="Pfam" id="PF13460">
    <property type="entry name" value="NAD_binding_10"/>
    <property type="match status" value="1"/>
</dbReference>
<accession>A0ABU7LL07</accession>